<dbReference type="SUPFAM" id="SSF48371">
    <property type="entry name" value="ARM repeat"/>
    <property type="match status" value="1"/>
</dbReference>
<dbReference type="Proteomes" id="UP000030151">
    <property type="component" value="Unassembled WGS sequence"/>
</dbReference>
<organism evidence="2 3">
    <name type="scientific">Metarhizium robertsii</name>
    <dbReference type="NCBI Taxonomy" id="568076"/>
    <lineage>
        <taxon>Eukaryota</taxon>
        <taxon>Fungi</taxon>
        <taxon>Dikarya</taxon>
        <taxon>Ascomycota</taxon>
        <taxon>Pezizomycotina</taxon>
        <taxon>Sordariomycetes</taxon>
        <taxon>Hypocreomycetidae</taxon>
        <taxon>Hypocreales</taxon>
        <taxon>Clavicipitaceae</taxon>
        <taxon>Metarhizium</taxon>
    </lineage>
</organism>
<sequence>MASRKDARLTQIHPSPDSNIETDIDIIAIHGLDTKAPETWTWRDRCHPKNNVNWLEQEDMLPHEVGNARIFVCNWEAEMFQKSTPTNLEESAQSFLRIMRQHLEQGERGAAANPVLFIASCFGGIILIKALEIDDTCREKTLIKATRGIVFLATPFKGTSFKDVPDAALKAVALFRDQALTNLIDYVNEPKSNANELLKRFIDIKSRECYEVCAFWEARGISLFSKIYMAWLFSKRAFALWGSVLILLPITREVAYRFPTCSCVVRQLTVRQLVDENSATAGWTFGGQRLNRPHGRMNKFNNPECPDYMQVSREIQKILSSIRNAETPLDRVDRHIIEQYRSEGGRRLNIERLSGQRLPMEKCYINLAIVEKGSNIYGTTNDRHVHSLFARQRVETPAEHLQIELSTIFKHCQGPKDLKLSRRILIRGRAGVGKTTLCKKIVHEFINGSLSEWRNLFQRVLWVPLRNLKGRHDTDGYNMRALFNREFFSSDSDLDSAGTLLNAVAAESDKTLFLLDGLDEVSNFLAGDDVLGKTLRWLLNRPNVIITARPSVNFPQELRKLDLELETIGFYPEQVDEYIKMAFTDPRKEEGNKGSPSNTVEDIQRFLQKHQLVQSLIRIPILLDALCLTWSDTIDGHVLNTMTGLYQAIELNLWRKDVQRLSKKHDDQPISAEQIKCATGREIENFIGNELCFLECLAFTGLYHDEIHFTRQQLGCISVELGGKLMLDKTLPSLSFLRTPGLSSDPADQSYHFLHLTFQEYFAARYFVRTWKESKGPLQVLSLHTENRTQILPAVFLRKNKYTARYDIFWRFVAGLIDADGQAQQFIAMVEEEPLDLLGPAHQRLVMHCLSEISSDLQGRTICNTSMFDFRDTRKRLEERLGNWLIFGLDYTGGTYFTFEAETPVRVRRDISLKGPPDIREIFWRFRPFDYGRITEDVLWEAVEIVENPTENEDLRYSAVEFLTCGRSLPDWLIEKLMAWITDPDCDSRIRDVVIVALRRSPWQNQAAKLINLQEMNEAANRIISILKQLSLPDELQHEVETWYFTQAKRSMLSAAVDVSREWEWPDNIQQILKLLLKNENMDIQRAAIEALKFSAKLSSTTLQAISLRLRDEAAEVRRTVIHILDNQSDLADNILQEMATRLGDEDVLVRKAAAIALASRSNLADDVFKKLEALFVQEEARFRLEVMEQLPDFLYSGRILLMVATQLSDAEELKHAAVVFLKRHDLEIPEYIQRKIVDMARSGNAKLRAAAIEVLCYQRKLSQEAEQLISEGLADANKEVREAAFESLSFFSLRGLSAKALNELRNKVSDLTMNKRLSQRESEGAIRFLCQEGLFAADVVDVNLLGVIATGLISLDESLRLDVCKCLERQPNLPARILQIVTDRLEDEDEAVRASAITNLLSRKEMDQFLPVETLKSTKWQQVSKLYLVDRFRGFKKLPNEVFQLLTCWLEEGFSMVESLLWRHEEFYNSLLVGSKAPVLYEPLLQASFVYPISLYVEDGYLCVNKPEGIRKGRIDNTRCDIVAEIKKKRPPNYPLADNRG</sequence>
<dbReference type="Pfam" id="PF23238">
    <property type="entry name" value="DUF7068"/>
    <property type="match status" value="1"/>
</dbReference>
<dbReference type="Gene3D" id="1.25.10.10">
    <property type="entry name" value="Leucine-rich Repeat Variant"/>
    <property type="match status" value="2"/>
</dbReference>
<dbReference type="Pfam" id="PF05729">
    <property type="entry name" value="NACHT"/>
    <property type="match status" value="1"/>
</dbReference>
<dbReference type="PANTHER" id="PTHR46312">
    <property type="entry name" value="NACHT DOMAIN-CONTAINING PROTEIN"/>
    <property type="match status" value="1"/>
</dbReference>
<dbReference type="InterPro" id="IPR027417">
    <property type="entry name" value="P-loop_NTPase"/>
</dbReference>
<protein>
    <submittedName>
        <fullName evidence="2">NACHT and HEAT repeat domain protein</fullName>
    </submittedName>
</protein>
<dbReference type="Gene3D" id="3.40.50.300">
    <property type="entry name" value="P-loop containing nucleotide triphosphate hydrolases"/>
    <property type="match status" value="1"/>
</dbReference>
<dbReference type="InterPro" id="IPR016024">
    <property type="entry name" value="ARM-type_fold"/>
</dbReference>
<evidence type="ECO:0000313" key="3">
    <source>
        <dbReference type="Proteomes" id="UP000030151"/>
    </source>
</evidence>
<reference evidence="2 3" key="1">
    <citation type="submission" date="2014-02" db="EMBL/GenBank/DDBJ databases">
        <title>The genome sequence of the entomopathogenic fungus Metarhizium robertsii ARSEF 2575.</title>
        <authorList>
            <person name="Giuliano Garisto Donzelli B."/>
            <person name="Roe B.A."/>
            <person name="Macmil S.L."/>
            <person name="Krasnoff S.B."/>
            <person name="Gibson D.M."/>
        </authorList>
    </citation>
    <scope>NUCLEOTIDE SEQUENCE [LARGE SCALE GENOMIC DNA]</scope>
    <source>
        <strain evidence="2 3">ARSEF 2575</strain>
    </source>
</reference>
<dbReference type="OrthoDB" id="427518at2759"/>
<dbReference type="EMBL" id="JELW01000002">
    <property type="protein sequence ID" value="EXV05181.1"/>
    <property type="molecule type" value="Genomic_DNA"/>
</dbReference>
<gene>
    <name evidence="2" type="ORF">X797_002869</name>
</gene>
<evidence type="ECO:0000259" key="1">
    <source>
        <dbReference type="PROSITE" id="PS50837"/>
    </source>
</evidence>
<accession>A0A0A1V6D8</accession>
<proteinExistence type="predicted"/>
<evidence type="ECO:0000313" key="2">
    <source>
        <dbReference type="EMBL" id="EXV05181.1"/>
    </source>
</evidence>
<dbReference type="PANTHER" id="PTHR46312:SF2">
    <property type="entry name" value="NUCLEOTIDE-BINDING OLIGOMERIZATION DOMAIN-CONTAINING PROTEIN 2-LIKE"/>
    <property type="match status" value="1"/>
</dbReference>
<feature type="domain" description="NACHT" evidence="1">
    <location>
        <begin position="422"/>
        <end position="551"/>
    </location>
</feature>
<dbReference type="InterPro" id="IPR007111">
    <property type="entry name" value="NACHT_NTPase"/>
</dbReference>
<dbReference type="InterPro" id="IPR055496">
    <property type="entry name" value="DUF7068"/>
</dbReference>
<name>A0A0A1V6D8_9HYPO</name>
<dbReference type="InterPro" id="IPR011989">
    <property type="entry name" value="ARM-like"/>
</dbReference>
<dbReference type="SUPFAM" id="SSF52540">
    <property type="entry name" value="P-loop containing nucleoside triphosphate hydrolases"/>
    <property type="match status" value="1"/>
</dbReference>
<dbReference type="HOGENOM" id="CLU_003175_1_0_1"/>
<dbReference type="PROSITE" id="PS50837">
    <property type="entry name" value="NACHT"/>
    <property type="match status" value="1"/>
</dbReference>
<comment type="caution">
    <text evidence="2">The sequence shown here is derived from an EMBL/GenBank/DDBJ whole genome shotgun (WGS) entry which is preliminary data.</text>
</comment>